<accession>A0A6N4SNB2</accession>
<proteinExistence type="predicted"/>
<dbReference type="Proteomes" id="UP000001822">
    <property type="component" value="Chromosome"/>
</dbReference>
<dbReference type="RefSeq" id="WP_011583883.1">
    <property type="nucleotide sequence ID" value="NC_008255.1"/>
</dbReference>
<dbReference type="Gene3D" id="2.60.120.890">
    <property type="entry name" value="BT2081, beta-jelly-roll domain"/>
    <property type="match status" value="1"/>
</dbReference>
<dbReference type="KEGG" id="chu:CHU_0478"/>
<dbReference type="NCBIfam" id="TIGR04183">
    <property type="entry name" value="Por_Secre_tail"/>
    <property type="match status" value="1"/>
</dbReference>
<gene>
    <name evidence="2" type="ordered locus">CHU_0478</name>
</gene>
<evidence type="ECO:0000313" key="3">
    <source>
        <dbReference type="Proteomes" id="UP000001822"/>
    </source>
</evidence>
<feature type="signal peptide" evidence="1">
    <location>
        <begin position="1"/>
        <end position="23"/>
    </location>
</feature>
<sequence length="302" mass="33353">MKKIICYLSLSALSLSSFSQTQIANGDFENWSSSEYCSALDSLDNFLTGQAFFYLNAKNETDAIECPALPFTYKTTDKQSGSYALKLGPQYFDDKAYYNFVTLGEAAYFEEEGSVASFGIPFTGRPSKLTGYYKCTAGAVGDELQIKVFGSNFTSEDPLFYGVFTASENQPMYEKFEIDLVYDPTDPNNAVYLSMLITVGNLNDGSIDENTVAFIDNLVFEYDATAATSYTPVSPIHVFASNKTISFSEHVSDIHVVDMVGANNIQEAASTKTLHAETLNSGLYIVTYNYKGNYFSKKVVIE</sequence>
<dbReference type="InterPro" id="IPR026444">
    <property type="entry name" value="Secre_tail"/>
</dbReference>
<dbReference type="EMBL" id="CP000383">
    <property type="protein sequence ID" value="ABG57767.1"/>
    <property type="molecule type" value="Genomic_DNA"/>
</dbReference>
<organism evidence="2 3">
    <name type="scientific">Cytophaga hutchinsonii (strain ATCC 33406 / DSM 1761 / CIP 103989 / NBRC 15051 / NCIMB 9469 / D465)</name>
    <dbReference type="NCBI Taxonomy" id="269798"/>
    <lineage>
        <taxon>Bacteria</taxon>
        <taxon>Pseudomonadati</taxon>
        <taxon>Bacteroidota</taxon>
        <taxon>Cytophagia</taxon>
        <taxon>Cytophagales</taxon>
        <taxon>Cytophagaceae</taxon>
        <taxon>Cytophaga</taxon>
    </lineage>
</organism>
<evidence type="ECO:0000313" key="2">
    <source>
        <dbReference type="EMBL" id="ABG57767.1"/>
    </source>
</evidence>
<keyword evidence="3" id="KW-1185">Reference proteome</keyword>
<dbReference type="OrthoDB" id="640949at2"/>
<dbReference type="AlphaFoldDB" id="A0A6N4SNB2"/>
<evidence type="ECO:0000256" key="1">
    <source>
        <dbReference type="SAM" id="SignalP"/>
    </source>
</evidence>
<feature type="chain" id="PRO_5026835936" description="Secretion system C-terminal sorting domain-containing protein" evidence="1">
    <location>
        <begin position="24"/>
        <end position="302"/>
    </location>
</feature>
<reference evidence="2 3" key="1">
    <citation type="journal article" date="2007" name="Appl. Environ. Microbiol.">
        <title>Genome sequence of the cellulolytic gliding bacterium Cytophaga hutchinsonii.</title>
        <authorList>
            <person name="Xie G."/>
            <person name="Bruce D.C."/>
            <person name="Challacombe J.F."/>
            <person name="Chertkov O."/>
            <person name="Detter J.C."/>
            <person name="Gilna P."/>
            <person name="Han C.S."/>
            <person name="Lucas S."/>
            <person name="Misra M."/>
            <person name="Myers G.L."/>
            <person name="Richardson P."/>
            <person name="Tapia R."/>
            <person name="Thayer N."/>
            <person name="Thompson L.S."/>
            <person name="Brettin T.S."/>
            <person name="Henrissat B."/>
            <person name="Wilson D.B."/>
            <person name="McBride M.J."/>
        </authorList>
    </citation>
    <scope>NUCLEOTIDE SEQUENCE [LARGE SCALE GENOMIC DNA]</scope>
    <source>
        <strain evidence="3">ATCC 33406 / DSM 1761 / CIP 103989 / NBRC 15051 / NCIMB 9469 / D465</strain>
    </source>
</reference>
<name>A0A6N4SNB2_CYTH3</name>
<dbReference type="InterPro" id="IPR038653">
    <property type="entry name" value="Put_CMD_sf"/>
</dbReference>
<evidence type="ECO:0008006" key="4">
    <source>
        <dbReference type="Google" id="ProtNLM"/>
    </source>
</evidence>
<keyword evidence="1" id="KW-0732">Signal</keyword>
<protein>
    <recommendedName>
        <fullName evidence="4">Secretion system C-terminal sorting domain-containing protein</fullName>
    </recommendedName>
</protein>